<dbReference type="InterPro" id="IPR002100">
    <property type="entry name" value="TF_MADSbox"/>
</dbReference>
<proteinExistence type="predicted"/>
<dbReference type="PRINTS" id="PR00404">
    <property type="entry name" value="MADSDOMAIN"/>
</dbReference>
<dbReference type="CDD" id="cd00265">
    <property type="entry name" value="MADS_MEF2_like"/>
    <property type="match status" value="1"/>
</dbReference>
<dbReference type="EMBL" id="KN670927">
    <property type="protein sequence ID" value="KHN01567.1"/>
    <property type="molecule type" value="Genomic_DNA"/>
</dbReference>
<dbReference type="GO" id="GO:0005634">
    <property type="term" value="C:nucleus"/>
    <property type="evidence" value="ECO:0007669"/>
    <property type="project" value="UniProtKB-SubCell"/>
</dbReference>
<dbReference type="Pfam" id="PF00319">
    <property type="entry name" value="SRF-TF"/>
    <property type="match status" value="1"/>
</dbReference>
<dbReference type="GO" id="GO:0046983">
    <property type="term" value="F:protein dimerization activity"/>
    <property type="evidence" value="ECO:0007669"/>
    <property type="project" value="InterPro"/>
</dbReference>
<gene>
    <name evidence="7" type="ORF">glysoja_037921</name>
</gene>
<sequence>MSSSEAKKSRGRQRIEIKKMSNDINLQVTFSKRRSGLFKKASELCTLCGASVALVVFSPGEKVFSFGHPSVDGVIERYLTGISSRRRGSAPRSWAAFRRRPKPICGGPVADITDINNLLKLKKAFQQLKQDVSGLAGMALFQSVANGNPGHQFFAGASSSAVPNVVLQSQPLPVAQVFPPAVPQMMFPPPMFENYMVNPNGFDDMGMGGGGFGGAGPSSAGGGGGGFF</sequence>
<dbReference type="PANTHER" id="PTHR11945">
    <property type="entry name" value="MADS BOX PROTEIN"/>
    <property type="match status" value="1"/>
</dbReference>
<dbReference type="AlphaFoldDB" id="A0A0B2P1J6"/>
<reference evidence="7" key="1">
    <citation type="submission" date="2014-07" db="EMBL/GenBank/DDBJ databases">
        <title>Identification of a novel salt tolerance gene in wild soybean by whole-genome sequencing.</title>
        <authorList>
            <person name="Lam H.-M."/>
            <person name="Qi X."/>
            <person name="Li M.-W."/>
            <person name="Liu X."/>
            <person name="Xie M."/>
            <person name="Ni M."/>
            <person name="Xu X."/>
        </authorList>
    </citation>
    <scope>NUCLEOTIDE SEQUENCE [LARGE SCALE GENOMIC DNA]</scope>
    <source>
        <tissue evidence="7">Root</tissue>
    </source>
</reference>
<dbReference type="FunFam" id="3.40.1810.10:FF:000006">
    <property type="entry name" value="Agamous-like MADS-box protein AGL62"/>
    <property type="match status" value="1"/>
</dbReference>
<evidence type="ECO:0000256" key="4">
    <source>
        <dbReference type="ARBA" id="ARBA00023163"/>
    </source>
</evidence>
<dbReference type="SUPFAM" id="SSF55455">
    <property type="entry name" value="SRF-like"/>
    <property type="match status" value="1"/>
</dbReference>
<dbReference type="Gene3D" id="3.40.1810.10">
    <property type="entry name" value="Transcription factor, MADS-box"/>
    <property type="match status" value="1"/>
</dbReference>
<organism evidence="7">
    <name type="scientific">Glycine soja</name>
    <name type="common">Wild soybean</name>
    <dbReference type="NCBI Taxonomy" id="3848"/>
    <lineage>
        <taxon>Eukaryota</taxon>
        <taxon>Viridiplantae</taxon>
        <taxon>Streptophyta</taxon>
        <taxon>Embryophyta</taxon>
        <taxon>Tracheophyta</taxon>
        <taxon>Spermatophyta</taxon>
        <taxon>Magnoliopsida</taxon>
        <taxon>eudicotyledons</taxon>
        <taxon>Gunneridae</taxon>
        <taxon>Pentapetalae</taxon>
        <taxon>rosids</taxon>
        <taxon>fabids</taxon>
        <taxon>Fabales</taxon>
        <taxon>Fabaceae</taxon>
        <taxon>Papilionoideae</taxon>
        <taxon>50 kb inversion clade</taxon>
        <taxon>NPAAA clade</taxon>
        <taxon>indigoferoid/millettioid clade</taxon>
        <taxon>Phaseoleae</taxon>
        <taxon>Glycine</taxon>
        <taxon>Glycine subgen. Soja</taxon>
    </lineage>
</organism>
<dbReference type="PANTHER" id="PTHR11945:SF818">
    <property type="entry name" value="AGAMOUS-LIKE MADS-BOX PROTEIN AGL62"/>
    <property type="match status" value="1"/>
</dbReference>
<dbReference type="GO" id="GO:0000981">
    <property type="term" value="F:DNA-binding transcription factor activity, RNA polymerase II-specific"/>
    <property type="evidence" value="ECO:0007669"/>
    <property type="project" value="TreeGrafter"/>
</dbReference>
<evidence type="ECO:0000313" key="7">
    <source>
        <dbReference type="EMBL" id="KHN01567.1"/>
    </source>
</evidence>
<dbReference type="GO" id="GO:0000978">
    <property type="term" value="F:RNA polymerase II cis-regulatory region sequence-specific DNA binding"/>
    <property type="evidence" value="ECO:0007669"/>
    <property type="project" value="TreeGrafter"/>
</dbReference>
<comment type="subcellular location">
    <subcellularLocation>
        <location evidence="1">Nucleus</location>
    </subcellularLocation>
</comment>
<evidence type="ECO:0000256" key="1">
    <source>
        <dbReference type="ARBA" id="ARBA00004123"/>
    </source>
</evidence>
<keyword evidence="2" id="KW-0805">Transcription regulation</keyword>
<dbReference type="Proteomes" id="UP000053555">
    <property type="component" value="Unassembled WGS sequence"/>
</dbReference>
<evidence type="ECO:0000259" key="6">
    <source>
        <dbReference type="PROSITE" id="PS50066"/>
    </source>
</evidence>
<evidence type="ECO:0000256" key="5">
    <source>
        <dbReference type="ARBA" id="ARBA00023242"/>
    </source>
</evidence>
<keyword evidence="4" id="KW-0804">Transcription</keyword>
<dbReference type="GO" id="GO:0045944">
    <property type="term" value="P:positive regulation of transcription by RNA polymerase II"/>
    <property type="evidence" value="ECO:0007669"/>
    <property type="project" value="InterPro"/>
</dbReference>
<name>A0A0B2P1J6_GLYSO</name>
<dbReference type="InterPro" id="IPR036879">
    <property type="entry name" value="TF_MADSbox_sf"/>
</dbReference>
<keyword evidence="5" id="KW-0539">Nucleus</keyword>
<protein>
    <submittedName>
        <fullName evidence="7">Agamous-like MADS-box protein AGL62</fullName>
    </submittedName>
</protein>
<evidence type="ECO:0000256" key="2">
    <source>
        <dbReference type="ARBA" id="ARBA00023015"/>
    </source>
</evidence>
<evidence type="ECO:0000256" key="3">
    <source>
        <dbReference type="ARBA" id="ARBA00023125"/>
    </source>
</evidence>
<dbReference type="PROSITE" id="PS50066">
    <property type="entry name" value="MADS_BOX_2"/>
    <property type="match status" value="1"/>
</dbReference>
<keyword evidence="3" id="KW-0238">DNA-binding</keyword>
<feature type="domain" description="MADS-box" evidence="6">
    <location>
        <begin position="10"/>
        <end position="70"/>
    </location>
</feature>
<dbReference type="InterPro" id="IPR033896">
    <property type="entry name" value="MEF2-like_N"/>
</dbReference>
<accession>A0A0B2P1J6</accession>
<dbReference type="SMART" id="SM00432">
    <property type="entry name" value="MADS"/>
    <property type="match status" value="1"/>
</dbReference>